<evidence type="ECO:0000256" key="3">
    <source>
        <dbReference type="ARBA" id="ARBA00022692"/>
    </source>
</evidence>
<gene>
    <name evidence="8" type="ORF">Rsub_11315</name>
</gene>
<evidence type="ECO:0000313" key="8">
    <source>
        <dbReference type="EMBL" id="GBF98590.1"/>
    </source>
</evidence>
<sequence>MAPLTTRRSSSVEAPLLVVLAPDGTPSLRVPSLRQSIDAAVRRTAFRSHAPFDPCEAAAEGRDDEDALSLLSAGSLAAALEPACDDAAGPGPPSWREARAEAGRLLSLGVPLALQSLSTMLLTLVSTIFVGHLGDPVALSGVVLASSVYNVTGISLVIGLSSALDTLCGQAYGARAYTLLGVYLQRAQVICFALCVPLVALWWRIEPLLLALGQEPAIAAVAARYLAILTPAIFLTVLADTCRRYFLAQRVVLPGMLSSIVVTCLSPLYNWFFIHRLGWGAEGAAAAIFACAATNAALLNGWRLVRDLGPGSDRPTATWGGFSLRAAFSGWGQFLMVALPAVAMICCEWWSWELMILAAGWLPNAAVAISVMGVGFQVSSLGYMLPASLGAATATRVANALGSGSARGAALVFRVAAAVAATLGAAAALVVYLARRPLVAAFVGGEEAVVALGATVMPVVALSLLGDSMVAVLGCVLRGAGRQGTGAALNILGYWAFGLPLALSLGFRANLGVVGFWAGLTSAAALQAAVFFVTIVRFDWCAEVARARKLTLAGTAGVGGDDGGVTEPLLGGGGRGGGGKWGAGGGDEESALAGSHAPPAAVAAE</sequence>
<feature type="transmembrane region" description="Helical" evidence="6">
    <location>
        <begin position="411"/>
        <end position="434"/>
    </location>
</feature>
<dbReference type="AlphaFoldDB" id="A0A2V0PL29"/>
<dbReference type="EMBL" id="BDRX01000129">
    <property type="protein sequence ID" value="GBF98590.1"/>
    <property type="molecule type" value="Genomic_DNA"/>
</dbReference>
<proteinExistence type="inferred from homology"/>
<feature type="region of interest" description="Disordered" evidence="7">
    <location>
        <begin position="572"/>
        <end position="605"/>
    </location>
</feature>
<dbReference type="Pfam" id="PF01554">
    <property type="entry name" value="MatE"/>
    <property type="match status" value="2"/>
</dbReference>
<keyword evidence="4 6" id="KW-1133">Transmembrane helix</keyword>
<dbReference type="CDD" id="cd13132">
    <property type="entry name" value="MATE_eukaryotic"/>
    <property type="match status" value="1"/>
</dbReference>
<evidence type="ECO:0000256" key="1">
    <source>
        <dbReference type="ARBA" id="ARBA00004141"/>
    </source>
</evidence>
<feature type="compositionally biased region" description="Low complexity" evidence="7">
    <location>
        <begin position="591"/>
        <end position="605"/>
    </location>
</feature>
<dbReference type="GO" id="GO:0015297">
    <property type="term" value="F:antiporter activity"/>
    <property type="evidence" value="ECO:0007669"/>
    <property type="project" value="InterPro"/>
</dbReference>
<comment type="similarity">
    <text evidence="2 6">Belongs to the multi antimicrobial extrusion (MATE) (TC 2.A.66.1) family.</text>
</comment>
<feature type="compositionally biased region" description="Gly residues" evidence="7">
    <location>
        <begin position="572"/>
        <end position="585"/>
    </location>
</feature>
<protein>
    <recommendedName>
        <fullName evidence="6">Protein DETOXIFICATION</fullName>
    </recommendedName>
    <alternativeName>
        <fullName evidence="6">Multidrug and toxic compound extrusion protein</fullName>
    </alternativeName>
</protein>
<keyword evidence="9" id="KW-1185">Reference proteome</keyword>
<feature type="transmembrane region" description="Helical" evidence="6">
    <location>
        <begin position="326"/>
        <end position="352"/>
    </location>
</feature>
<name>A0A2V0PL29_9CHLO</name>
<feature type="transmembrane region" description="Helical" evidence="6">
    <location>
        <begin position="137"/>
        <end position="164"/>
    </location>
</feature>
<keyword evidence="3 6" id="KW-0812">Transmembrane</keyword>
<feature type="transmembrane region" description="Helical" evidence="6">
    <location>
        <begin position="515"/>
        <end position="538"/>
    </location>
</feature>
<evidence type="ECO:0000256" key="7">
    <source>
        <dbReference type="SAM" id="MobiDB-lite"/>
    </source>
</evidence>
<dbReference type="GO" id="GO:0016020">
    <property type="term" value="C:membrane"/>
    <property type="evidence" value="ECO:0007669"/>
    <property type="project" value="UniProtKB-SubCell"/>
</dbReference>
<feature type="transmembrane region" description="Helical" evidence="6">
    <location>
        <begin position="217"/>
        <end position="239"/>
    </location>
</feature>
<feature type="transmembrane region" description="Helical" evidence="6">
    <location>
        <begin position="284"/>
        <end position="305"/>
    </location>
</feature>
<feature type="transmembrane region" description="Helical" evidence="6">
    <location>
        <begin position="176"/>
        <end position="205"/>
    </location>
</feature>
<feature type="transmembrane region" description="Helical" evidence="6">
    <location>
        <begin position="251"/>
        <end position="272"/>
    </location>
</feature>
<keyword evidence="5 6" id="KW-0472">Membrane</keyword>
<organism evidence="8 9">
    <name type="scientific">Raphidocelis subcapitata</name>
    <dbReference type="NCBI Taxonomy" id="307507"/>
    <lineage>
        <taxon>Eukaryota</taxon>
        <taxon>Viridiplantae</taxon>
        <taxon>Chlorophyta</taxon>
        <taxon>core chlorophytes</taxon>
        <taxon>Chlorophyceae</taxon>
        <taxon>CS clade</taxon>
        <taxon>Sphaeropleales</taxon>
        <taxon>Selenastraceae</taxon>
        <taxon>Raphidocelis</taxon>
    </lineage>
</organism>
<accession>A0A2V0PL29</accession>
<dbReference type="GO" id="GO:0042910">
    <property type="term" value="F:xenobiotic transmembrane transporter activity"/>
    <property type="evidence" value="ECO:0007669"/>
    <property type="project" value="InterPro"/>
</dbReference>
<reference evidence="8 9" key="1">
    <citation type="journal article" date="2018" name="Sci. Rep.">
        <title>Raphidocelis subcapitata (=Pseudokirchneriella subcapitata) provides an insight into genome evolution and environmental adaptations in the Sphaeropleales.</title>
        <authorList>
            <person name="Suzuki S."/>
            <person name="Yamaguchi H."/>
            <person name="Nakajima N."/>
            <person name="Kawachi M."/>
        </authorList>
    </citation>
    <scope>NUCLEOTIDE SEQUENCE [LARGE SCALE GENOMIC DNA]</scope>
    <source>
        <strain evidence="8 9">NIES-35</strain>
    </source>
</reference>
<evidence type="ECO:0000256" key="5">
    <source>
        <dbReference type="ARBA" id="ARBA00023136"/>
    </source>
</evidence>
<feature type="transmembrane region" description="Helical" evidence="6">
    <location>
        <begin position="454"/>
        <end position="477"/>
    </location>
</feature>
<feature type="transmembrane region" description="Helical" evidence="6">
    <location>
        <begin position="105"/>
        <end position="131"/>
    </location>
</feature>
<dbReference type="PANTHER" id="PTHR11206">
    <property type="entry name" value="MULTIDRUG RESISTANCE PROTEIN"/>
    <property type="match status" value="1"/>
</dbReference>
<dbReference type="GO" id="GO:1990961">
    <property type="term" value="P:xenobiotic detoxification by transmembrane export across the plasma membrane"/>
    <property type="evidence" value="ECO:0007669"/>
    <property type="project" value="InterPro"/>
</dbReference>
<comment type="caution">
    <text evidence="8">The sequence shown here is derived from an EMBL/GenBank/DDBJ whole genome shotgun (WGS) entry which is preliminary data.</text>
</comment>
<dbReference type="FunCoup" id="A0A2V0PL29">
    <property type="interactions" value="490"/>
</dbReference>
<dbReference type="OrthoDB" id="2126698at2759"/>
<dbReference type="InterPro" id="IPR002528">
    <property type="entry name" value="MATE_fam"/>
</dbReference>
<evidence type="ECO:0000256" key="2">
    <source>
        <dbReference type="ARBA" id="ARBA00010199"/>
    </source>
</evidence>
<dbReference type="STRING" id="307507.A0A2V0PL29"/>
<dbReference type="NCBIfam" id="TIGR00797">
    <property type="entry name" value="matE"/>
    <property type="match status" value="1"/>
</dbReference>
<dbReference type="InterPro" id="IPR045069">
    <property type="entry name" value="MATE_euk"/>
</dbReference>
<evidence type="ECO:0000256" key="6">
    <source>
        <dbReference type="RuleBase" id="RU004914"/>
    </source>
</evidence>
<comment type="subcellular location">
    <subcellularLocation>
        <location evidence="1">Membrane</location>
        <topology evidence="1">Multi-pass membrane protein</topology>
    </subcellularLocation>
</comment>
<feature type="transmembrane region" description="Helical" evidence="6">
    <location>
        <begin position="489"/>
        <end position="509"/>
    </location>
</feature>
<evidence type="ECO:0000256" key="4">
    <source>
        <dbReference type="ARBA" id="ARBA00022989"/>
    </source>
</evidence>
<dbReference type="Proteomes" id="UP000247498">
    <property type="component" value="Unassembled WGS sequence"/>
</dbReference>
<dbReference type="InParanoid" id="A0A2V0PL29"/>
<evidence type="ECO:0000313" key="9">
    <source>
        <dbReference type="Proteomes" id="UP000247498"/>
    </source>
</evidence>